<dbReference type="AlphaFoldDB" id="A0A848FB68"/>
<comment type="similarity">
    <text evidence="2">Belongs to the VgrG protein family.</text>
</comment>
<gene>
    <name evidence="6" type="primary">tssI</name>
    <name evidence="6" type="ORF">HHL10_16265</name>
</gene>
<dbReference type="PANTHER" id="PTHR32305">
    <property type="match status" value="1"/>
</dbReference>
<dbReference type="InterPro" id="IPR017847">
    <property type="entry name" value="T6SS_RhsGE_Vgr_subset"/>
</dbReference>
<evidence type="ECO:0000313" key="7">
    <source>
        <dbReference type="Proteomes" id="UP000574067"/>
    </source>
</evidence>
<dbReference type="Pfam" id="PF04717">
    <property type="entry name" value="Phage_base_V"/>
    <property type="match status" value="1"/>
</dbReference>
<reference evidence="6 7" key="1">
    <citation type="submission" date="2020-04" db="EMBL/GenBank/DDBJ databases">
        <title>Azohydromonas sp. isolated from soil.</title>
        <authorList>
            <person name="Dahal R.H."/>
        </authorList>
    </citation>
    <scope>NUCLEOTIDE SEQUENCE [LARGE SCALE GENOMIC DNA]</scope>
    <source>
        <strain evidence="6 7">G-1-1-14</strain>
    </source>
</reference>
<dbReference type="Gene3D" id="4.10.220.110">
    <property type="match status" value="1"/>
</dbReference>
<dbReference type="InterPro" id="IPR050708">
    <property type="entry name" value="T6SS_VgrG/RHS"/>
</dbReference>
<evidence type="ECO:0000256" key="3">
    <source>
        <dbReference type="ARBA" id="ARBA00022525"/>
    </source>
</evidence>
<proteinExistence type="inferred from homology"/>
<dbReference type="SUPFAM" id="SSF69279">
    <property type="entry name" value="Phage tail proteins"/>
    <property type="match status" value="2"/>
</dbReference>
<evidence type="ECO:0000256" key="1">
    <source>
        <dbReference type="ARBA" id="ARBA00004613"/>
    </source>
</evidence>
<keyword evidence="7" id="KW-1185">Reference proteome</keyword>
<dbReference type="RefSeq" id="WP_169161447.1">
    <property type="nucleotide sequence ID" value="NZ_JABBFW010000011.1"/>
</dbReference>
<evidence type="ECO:0000256" key="2">
    <source>
        <dbReference type="ARBA" id="ARBA00005558"/>
    </source>
</evidence>
<dbReference type="Pfam" id="PF22178">
    <property type="entry name" value="Gp5_trimer_C"/>
    <property type="match status" value="2"/>
</dbReference>
<keyword evidence="3" id="KW-0964">Secreted</keyword>
<comment type="subcellular location">
    <subcellularLocation>
        <location evidence="1">Secreted</location>
    </subcellularLocation>
</comment>
<dbReference type="SUPFAM" id="SSF69349">
    <property type="entry name" value="Phage fibre proteins"/>
    <property type="match status" value="2"/>
</dbReference>
<dbReference type="PANTHER" id="PTHR32305:SF15">
    <property type="entry name" value="PROTEIN RHSA-RELATED"/>
    <property type="match status" value="1"/>
</dbReference>
<dbReference type="Pfam" id="PF06715">
    <property type="entry name" value="Gp5_C"/>
    <property type="match status" value="1"/>
</dbReference>
<dbReference type="GO" id="GO:0005576">
    <property type="term" value="C:extracellular region"/>
    <property type="evidence" value="ECO:0007669"/>
    <property type="project" value="UniProtKB-SubCell"/>
</dbReference>
<name>A0A848FB68_9BURK</name>
<dbReference type="Gene3D" id="2.40.50.230">
    <property type="entry name" value="Gp5 N-terminal domain"/>
    <property type="match status" value="1"/>
</dbReference>
<dbReference type="SUPFAM" id="SSF69255">
    <property type="entry name" value="gp5 N-terminal domain-like"/>
    <property type="match status" value="1"/>
</dbReference>
<comment type="caution">
    <text evidence="6">The sequence shown here is derived from an EMBL/GenBank/DDBJ whole genome shotgun (WGS) entry which is preliminary data.</text>
</comment>
<dbReference type="NCBIfam" id="TIGR03361">
    <property type="entry name" value="VI_Rhs_Vgr"/>
    <property type="match status" value="1"/>
</dbReference>
<dbReference type="InterPro" id="IPR006531">
    <property type="entry name" value="Gp5/Vgr_OB"/>
</dbReference>
<feature type="domain" description="Gp5/Type VI secretion system Vgr C-terminal trimerisation" evidence="5">
    <location>
        <begin position="654"/>
        <end position="717"/>
    </location>
</feature>
<feature type="domain" description="Gp5/Type VI secretion system Vgr protein OB-fold" evidence="4">
    <location>
        <begin position="389"/>
        <end position="456"/>
    </location>
</feature>
<protein>
    <submittedName>
        <fullName evidence="6">Type VI secretion system tip protein VgrG</fullName>
    </submittedName>
</protein>
<sequence>MTSALPASVLSPCRLHTPLEPDLLLLGGCIAREGLSTLGEAELTLRSEKKDIAPDALLGKPVGLTIDFGGEEQPRQLHGIATRFTHGGFEGRHFVYRMTLRPWLWLLTRTVDCRVFQSLSVPDIVKAVFQDHPVANFELRLFRSYRPWTYCVQYRESDFNFVARLLEHEGIYWWFEHEETAHKLVLCDAASAHDAAPGCESLPFYPNGAQVPPGLEYVREWSASRGVKPGKVVITDYDFERPSASLLTDQTRQRSYDLSDAEVFDYPGGYLQGADGAQYAEDRLDEIQSRFETFSAASNAQGLRAGRLLTLTRHPREDQNADYLVTATTLRLELPAHEAGGGEARLDCRFEAIPAAQQFRPPRRTVKPCVPGPQTAVVTGPAGEEIFTDKYGRVKVHFPWDRHGQRNETSSCWVSVSHPWAGANFGGVAIPRIGQEVIVGFLEGDPDRPIIIGRAYNGENMPPWELPANATQSGILTRSSKGAGYANANAIRFEDKKGAEQLWLHAEKNQDIEVEHDETHWVGNDRRKNIDHDEVTHVKHDRTETVDHNETITIGVDRKEKVGSNETISIGANRTEDVGADEKIHIGANRTESVVANETITIGGNRSITVSGSETATVALQRTHAVGINETIAVGAAQEIAVGAAQVVAVGAMQSITVGANQSTNVGANQSTDVAANQSTSVGANRSVNVTGAQSTSVGKGRDTSVGESDALKVGKNLVINAGDSVSITTGSASLTMKKDGTIVLKGKDITIEGSGKINVKADGNVVIKGAKILEN</sequence>
<organism evidence="6 7">
    <name type="scientific">Azohydromonas caseinilytica</name>
    <dbReference type="NCBI Taxonomy" id="2728836"/>
    <lineage>
        <taxon>Bacteria</taxon>
        <taxon>Pseudomonadati</taxon>
        <taxon>Pseudomonadota</taxon>
        <taxon>Betaproteobacteria</taxon>
        <taxon>Burkholderiales</taxon>
        <taxon>Sphaerotilaceae</taxon>
        <taxon>Azohydromonas</taxon>
    </lineage>
</organism>
<dbReference type="Proteomes" id="UP000574067">
    <property type="component" value="Unassembled WGS sequence"/>
</dbReference>
<accession>A0A848FB68</accession>
<dbReference type="Pfam" id="PF05954">
    <property type="entry name" value="Phage_GPD"/>
    <property type="match status" value="1"/>
</dbReference>
<evidence type="ECO:0000259" key="4">
    <source>
        <dbReference type="Pfam" id="PF04717"/>
    </source>
</evidence>
<dbReference type="EMBL" id="JABBFW010000011">
    <property type="protein sequence ID" value="NML16538.1"/>
    <property type="molecule type" value="Genomic_DNA"/>
</dbReference>
<evidence type="ECO:0000259" key="5">
    <source>
        <dbReference type="Pfam" id="PF22178"/>
    </source>
</evidence>
<dbReference type="NCBIfam" id="TIGR01646">
    <property type="entry name" value="vgr_GE"/>
    <property type="match status" value="1"/>
</dbReference>
<dbReference type="InterPro" id="IPR037026">
    <property type="entry name" value="Vgr_OB-fold_dom_sf"/>
</dbReference>
<dbReference type="InterPro" id="IPR054030">
    <property type="entry name" value="Gp5_Vgr_C"/>
</dbReference>
<dbReference type="InterPro" id="IPR006533">
    <property type="entry name" value="T6SS_Vgr_RhsGE"/>
</dbReference>
<dbReference type="InterPro" id="IPR010609">
    <property type="entry name" value="Gp5_C"/>
</dbReference>
<dbReference type="Gene3D" id="2.30.110.50">
    <property type="match status" value="1"/>
</dbReference>
<feature type="domain" description="Gp5/Type VI secretion system Vgr C-terminal trimerisation" evidence="5">
    <location>
        <begin position="473"/>
        <end position="586"/>
    </location>
</feature>
<evidence type="ECO:0000313" key="6">
    <source>
        <dbReference type="EMBL" id="NML16538.1"/>
    </source>
</evidence>
<dbReference type="Gene3D" id="3.55.50.10">
    <property type="entry name" value="Baseplate protein-like domains"/>
    <property type="match status" value="1"/>
</dbReference>